<feature type="region of interest" description="Disordered" evidence="1">
    <location>
        <begin position="36"/>
        <end position="106"/>
    </location>
</feature>
<dbReference type="Proteomes" id="UP001370590">
    <property type="component" value="Unassembled WGS sequence"/>
</dbReference>
<dbReference type="Pfam" id="PF19087">
    <property type="entry name" value="DUF5776"/>
    <property type="match status" value="1"/>
</dbReference>
<organism evidence="3 4">
    <name type="scientific">Nicoliella lavandulae</name>
    <dbReference type="NCBI Taxonomy" id="3082954"/>
    <lineage>
        <taxon>Bacteria</taxon>
        <taxon>Bacillati</taxon>
        <taxon>Bacillota</taxon>
        <taxon>Bacilli</taxon>
        <taxon>Lactobacillales</taxon>
        <taxon>Lactobacillaceae</taxon>
        <taxon>Nicoliella</taxon>
    </lineage>
</organism>
<evidence type="ECO:0000259" key="2">
    <source>
        <dbReference type="Pfam" id="PF19087"/>
    </source>
</evidence>
<keyword evidence="4" id="KW-1185">Reference proteome</keyword>
<name>A0ABU8SJ72_9LACO</name>
<feature type="region of interest" description="Disordered" evidence="1">
    <location>
        <begin position="1"/>
        <end position="20"/>
    </location>
</feature>
<dbReference type="EMBL" id="JAWMWH010000001">
    <property type="protein sequence ID" value="MEJ6399966.1"/>
    <property type="molecule type" value="Genomic_DNA"/>
</dbReference>
<dbReference type="RefSeq" id="WP_339959795.1">
    <property type="nucleotide sequence ID" value="NZ_JAWMWH010000001.1"/>
</dbReference>
<evidence type="ECO:0000313" key="4">
    <source>
        <dbReference type="Proteomes" id="UP001370590"/>
    </source>
</evidence>
<comment type="caution">
    <text evidence="3">The sequence shown here is derived from an EMBL/GenBank/DDBJ whole genome shotgun (WGS) entry which is preliminary data.</text>
</comment>
<evidence type="ECO:0000313" key="3">
    <source>
        <dbReference type="EMBL" id="MEJ6399966.1"/>
    </source>
</evidence>
<proteinExistence type="predicted"/>
<feature type="compositionally biased region" description="Low complexity" evidence="1">
    <location>
        <begin position="36"/>
        <end position="87"/>
    </location>
</feature>
<protein>
    <submittedName>
        <fullName evidence="3">DUF5776 domain-containing protein</fullName>
    </submittedName>
</protein>
<feature type="domain" description="DUF5776" evidence="2">
    <location>
        <begin position="188"/>
        <end position="246"/>
    </location>
</feature>
<gene>
    <name evidence="3" type="ORF">R4146_02060</name>
</gene>
<evidence type="ECO:0000256" key="1">
    <source>
        <dbReference type="SAM" id="MobiDB-lite"/>
    </source>
</evidence>
<dbReference type="InterPro" id="IPR044081">
    <property type="entry name" value="DUF5776"/>
</dbReference>
<sequence length="250" mass="27057">MYDSSVAASSSAKSAYDSSVAASSVAKSVYDSSVAASTAKSVYDSSVAASSSAKSVYDSSVAASSSVSSNDDRSSTTVSSTVDVSVRATRKSSAKSTANENKSSSNSYNYVSANKAIKLKVDGKEVTIKPSSETNIKLFKVTRNSKGWHYLLDINGKNVKLTTKNDAFNSLYYHSNEAFKRSNGKLVVYIKKNIREHSDYKFSSGKDLKVYHSGDKLLAKKIIASGHTYRIELTNGNYITANRYFVSHKK</sequence>
<reference evidence="3 4" key="1">
    <citation type="submission" date="2023-10" db="EMBL/GenBank/DDBJ databases">
        <title>Nicoliella lavandulae sp. nov. isolated from Lavandula angustifolia flowers.</title>
        <authorList>
            <person name="Alcantara C."/>
            <person name="Zuniga M."/>
            <person name="Landete J.M."/>
            <person name="Monedero V."/>
        </authorList>
    </citation>
    <scope>NUCLEOTIDE SEQUENCE [LARGE SCALE GENOMIC DNA]</scope>
    <source>
        <strain evidence="3 4">Es01</strain>
    </source>
</reference>
<accession>A0ABU8SJ72</accession>